<accession>A0A1Q4PE31</accession>
<sequence length="877" mass="100182">MKAVSRVHITPHMHWDREWYFTTEESRILLVNNMEEILCRLEQDNEYKYYVLDGQTAILEDYFAVKPENKDRVKKQVEAGKLIIGPWYTQTDTTIVSAESIVRNLMYGMRDCLTFGEPMKIGYLPDSFGMSGQLPHIYNGFGITRTMFWRGCSERHGTDKTEFLWQSSDGSEVTAQVLPLGYAIGKYLPADEDGLRKRLDSYFDVLEKASVTKEILLPNGHDQMPLQQNIFEVMDKLREIYPQRKFVMSRFEEVFEKIEAQRDNLATLKGEFIDGKYMRVHRTIGSTRMDIKIAHARIENKIVNLLEPLATLAWTLGFEYHHGLLEKLWKEILKNHAHDSIGCCCSDKVHREIVARFELAEDMADNLLRFYMRKIADNMPQSDADKLVLFNLMPWPREEVINTTVRLRASQFNLRDDRGQPVPYFIRHAREIDPGLIDRQIVHYGNYDPFMEFDIQINQIVPSMGYRTLYIEANQPGNVIAAKSDAEGILENAFWQIALNEDGTLQLVDKDSGVRYDRVLQIEESSDDGDEYDYSPAKEEWVITSANAKPQCEITHEAWQSRAVIRYDMAVPRNLHERSARQSTGRVGVELAVTLSDNSRRIDVDINLDNQADDHRLRVLVPTPFNTDSVLADTQFGSLTRPVNDSAMNNWQQEGWKEAPVPVWNMLNYAALQEGRNGLAVFSEGLREYEVIGEEKKTFAITLLRGVGLLGKEDLLLRPGRPSGIKMPVPDSQLRGSFSCRLSLFSYTGTPSTAGVAQQARAWLTPVQCYNKIPWDAMKLNKAGFNVPESYSLLKMPPVGCLISALKKAEDRQEVVLRLFNPAESTTCEATVAFSREVISCTQTMMDESISTAERDNLKELGAFLPGQSRTFSYRLG</sequence>
<evidence type="ECO:0000313" key="7">
    <source>
        <dbReference type="EMBL" id="KAB0124470.1"/>
    </source>
</evidence>
<dbReference type="InterPro" id="IPR015341">
    <property type="entry name" value="Glyco_hydro_38_cen"/>
</dbReference>
<reference evidence="7 9" key="2">
    <citation type="submission" date="2019-03" db="EMBL/GenBank/DDBJ databases">
        <title>Whole Genome Sequencing of Shiga-Toxin Escherichia coli Strains from Nebraska.</title>
        <authorList>
            <person name="Abdalhamid B."/>
            <person name="Mccutchen E.L."/>
            <person name="Bouska A.C."/>
            <person name="Hinrichs S.H."/>
            <person name="Iwen P.C."/>
        </authorList>
    </citation>
    <scope>NUCLEOTIDE SEQUENCE [LARGE SCALE GENOMIC DNA]</scope>
    <source>
        <strain evidence="7 9">STEC_170836</strain>
    </source>
</reference>
<dbReference type="Pfam" id="PF07748">
    <property type="entry name" value="Glyco_hydro_38C"/>
    <property type="match status" value="1"/>
</dbReference>
<reference evidence="6" key="1">
    <citation type="journal article" date="2018" name="Genome Biol.">
        <title>SKESA: strategic k-mer extension for scrupulous assemblies.</title>
        <authorList>
            <person name="Souvorov A."/>
            <person name="Agarwala R."/>
            <person name="Lipman D.J."/>
        </authorList>
    </citation>
    <scope>NUCLEOTIDE SEQUENCE [LARGE SCALE GENOMIC DNA]</scope>
    <source>
        <strain evidence="6">BCW_4213</strain>
    </source>
</reference>
<keyword evidence="4 7" id="KW-0326">Glycosidase</keyword>
<dbReference type="SUPFAM" id="SSF88713">
    <property type="entry name" value="Glycoside hydrolase/deacetylase"/>
    <property type="match status" value="1"/>
</dbReference>
<proteinExistence type="inferred from homology"/>
<dbReference type="Gene3D" id="1.20.1270.50">
    <property type="entry name" value="Glycoside hydrolase family 38, central domain"/>
    <property type="match status" value="1"/>
</dbReference>
<comment type="similarity">
    <text evidence="1">Belongs to the glycosyl hydrolase 38 family.</text>
</comment>
<dbReference type="CDD" id="cd10815">
    <property type="entry name" value="GH38N_AMII_EcMngB_like"/>
    <property type="match status" value="1"/>
</dbReference>
<reference evidence="6" key="3">
    <citation type="submission" date="2020-02" db="EMBL/GenBank/DDBJ databases">
        <authorList>
            <consortium name="NCBI Pathogen Detection Project"/>
        </authorList>
    </citation>
    <scope>NUCLEOTIDE SEQUENCE</scope>
    <source>
        <strain evidence="6">BCW_4213</strain>
    </source>
</reference>
<dbReference type="InterPro" id="IPR037094">
    <property type="entry name" value="Glyco_hydro_38_cen_sf"/>
</dbReference>
<organism evidence="7 9">
    <name type="scientific">Escherichia coli</name>
    <dbReference type="NCBI Taxonomy" id="562"/>
    <lineage>
        <taxon>Bacteria</taxon>
        <taxon>Pseudomonadati</taxon>
        <taxon>Pseudomonadota</taxon>
        <taxon>Gammaproteobacteria</taxon>
        <taxon>Enterobacterales</taxon>
        <taxon>Enterobacteriaceae</taxon>
        <taxon>Escherichia</taxon>
    </lineage>
</organism>
<dbReference type="PANTHER" id="PTHR46017">
    <property type="entry name" value="ALPHA-MANNOSIDASE 2C1"/>
    <property type="match status" value="1"/>
</dbReference>
<dbReference type="Pfam" id="PF01074">
    <property type="entry name" value="Glyco_hydro_38N"/>
    <property type="match status" value="1"/>
</dbReference>
<dbReference type="InterPro" id="IPR041147">
    <property type="entry name" value="GH38_C"/>
</dbReference>
<dbReference type="GO" id="GO:0102546">
    <property type="term" value="F:mannosylglycerate hydrolase activity"/>
    <property type="evidence" value="ECO:0007669"/>
    <property type="project" value="UniProtKB-EC"/>
</dbReference>
<dbReference type="GO" id="GO:0006013">
    <property type="term" value="P:mannose metabolic process"/>
    <property type="evidence" value="ECO:0007669"/>
    <property type="project" value="InterPro"/>
</dbReference>
<dbReference type="GO" id="GO:0004559">
    <property type="term" value="F:alpha-mannosidase activity"/>
    <property type="evidence" value="ECO:0007669"/>
    <property type="project" value="InterPro"/>
</dbReference>
<evidence type="ECO:0000256" key="1">
    <source>
        <dbReference type="ARBA" id="ARBA00009792"/>
    </source>
</evidence>
<dbReference type="GO" id="GO:0009313">
    <property type="term" value="P:oligosaccharide catabolic process"/>
    <property type="evidence" value="ECO:0007669"/>
    <property type="project" value="TreeGrafter"/>
</dbReference>
<dbReference type="SUPFAM" id="SSF74650">
    <property type="entry name" value="Galactose mutarotase-like"/>
    <property type="match status" value="1"/>
</dbReference>
<dbReference type="InterPro" id="IPR000602">
    <property type="entry name" value="Glyco_hydro_38_N"/>
</dbReference>
<dbReference type="EMBL" id="VZEL01000009">
    <property type="protein sequence ID" value="KAB0124470.1"/>
    <property type="molecule type" value="Genomic_DNA"/>
</dbReference>
<dbReference type="Proteomes" id="UP000327073">
    <property type="component" value="Unassembled WGS sequence"/>
</dbReference>
<dbReference type="AlphaFoldDB" id="A0A1Q4PE31"/>
<keyword evidence="2" id="KW-0479">Metal-binding</keyword>
<dbReference type="PANTHER" id="PTHR46017:SF2">
    <property type="entry name" value="MANNOSYLGLYCERATE HYDROLASE"/>
    <property type="match status" value="1"/>
</dbReference>
<evidence type="ECO:0000256" key="2">
    <source>
        <dbReference type="ARBA" id="ARBA00022723"/>
    </source>
</evidence>
<dbReference type="InterPro" id="IPR011682">
    <property type="entry name" value="Glyco_hydro_38_C"/>
</dbReference>
<gene>
    <name evidence="7" type="primary">mngB</name>
    <name evidence="7" type="ORF">F7F11_11055</name>
    <name evidence="6" type="ORF">HI055_004007</name>
    <name evidence="8" type="ORF">R8G00_22290</name>
</gene>
<evidence type="ECO:0000256" key="4">
    <source>
        <dbReference type="ARBA" id="ARBA00023295"/>
    </source>
</evidence>
<comment type="caution">
    <text evidence="7">The sequence shown here is derived from an EMBL/GenBank/DDBJ whole genome shotgun (WGS) entry which is preliminary data.</text>
</comment>
<name>A0A1Q4PE31_ECOLX</name>
<dbReference type="NCBIfam" id="NF007331">
    <property type="entry name" value="PRK09819.1"/>
    <property type="match status" value="1"/>
</dbReference>
<dbReference type="InterPro" id="IPR011013">
    <property type="entry name" value="Gal_mutarotase_sf_dom"/>
</dbReference>
<feature type="domain" description="Glycoside hydrolase family 38 central" evidence="5">
    <location>
        <begin position="279"/>
        <end position="357"/>
    </location>
</feature>
<dbReference type="Gene3D" id="3.20.110.10">
    <property type="entry name" value="Glycoside hydrolase 38, N terminal domain"/>
    <property type="match status" value="1"/>
</dbReference>
<dbReference type="Pfam" id="PF09261">
    <property type="entry name" value="Alpha-mann_mid"/>
    <property type="match status" value="1"/>
</dbReference>
<keyword evidence="3 7" id="KW-0378">Hydrolase</keyword>
<evidence type="ECO:0000256" key="3">
    <source>
        <dbReference type="ARBA" id="ARBA00022801"/>
    </source>
</evidence>
<evidence type="ECO:0000313" key="8">
    <source>
        <dbReference type="EMBL" id="MDW9352225.1"/>
    </source>
</evidence>
<evidence type="ECO:0000313" key="9">
    <source>
        <dbReference type="Proteomes" id="UP000327073"/>
    </source>
</evidence>
<dbReference type="EC" id="3.2.1.170" evidence="7"/>
<dbReference type="GO" id="GO:0030246">
    <property type="term" value="F:carbohydrate binding"/>
    <property type="evidence" value="ECO:0007669"/>
    <property type="project" value="InterPro"/>
</dbReference>
<dbReference type="InterPro" id="IPR011330">
    <property type="entry name" value="Glyco_hydro/deAcase_b/a-brl"/>
</dbReference>
<reference evidence="8" key="4">
    <citation type="submission" date="2023-10" db="EMBL/GenBank/DDBJ databases">
        <title>Draft Genome Sequence of a Shiga toxin-producing Escherichia coli strain from deer meat showing an IS-element integration in the B-subunit of the Shiga toxin Stx2b gene.</title>
        <authorList>
            <person name="Projahn M."/>
            <person name="Borowiak M."/>
        </authorList>
    </citation>
    <scope>NUCLEOTIDE SEQUENCE</scope>
    <source>
        <strain evidence="8">BfR-EC-18960</strain>
    </source>
</reference>
<dbReference type="Gene3D" id="2.70.98.30">
    <property type="entry name" value="Golgi alpha-mannosidase II, domain 4"/>
    <property type="match status" value="1"/>
</dbReference>
<dbReference type="Pfam" id="PF17677">
    <property type="entry name" value="Glyco_hydro38C2"/>
    <property type="match status" value="1"/>
</dbReference>
<dbReference type="Proteomes" id="UP001271591">
    <property type="component" value="Unassembled WGS sequence"/>
</dbReference>
<dbReference type="GO" id="GO:0046872">
    <property type="term" value="F:metal ion binding"/>
    <property type="evidence" value="ECO:0007669"/>
    <property type="project" value="UniProtKB-KW"/>
</dbReference>
<dbReference type="RefSeq" id="WP_001562790.1">
    <property type="nucleotide sequence ID" value="NZ_CANUDV010000034.1"/>
</dbReference>
<dbReference type="Proteomes" id="UP000852798">
    <property type="component" value="Unassembled WGS sequence"/>
</dbReference>
<dbReference type="InterPro" id="IPR028995">
    <property type="entry name" value="Glyco_hydro_57/38_cen_sf"/>
</dbReference>
<dbReference type="FunFam" id="3.20.110.10:FF:000006">
    <property type="entry name" value="Alpha-mannosidase MngB"/>
    <property type="match status" value="1"/>
</dbReference>
<protein>
    <submittedName>
        <fullName evidence="7">Mannosylglycerate hydrolase</fullName>
        <ecNumber evidence="7">3.2.1.170</ecNumber>
    </submittedName>
</protein>
<dbReference type="InterPro" id="IPR027291">
    <property type="entry name" value="Glyco_hydro_38_N_sf"/>
</dbReference>
<evidence type="ECO:0000313" key="6">
    <source>
        <dbReference type="EMBL" id="HAI2143590.1"/>
    </source>
</evidence>
<dbReference type="SMART" id="SM00872">
    <property type="entry name" value="Alpha-mann_mid"/>
    <property type="match status" value="1"/>
</dbReference>
<dbReference type="EMBL" id="DABDSA010000031">
    <property type="protein sequence ID" value="HAI2143590.1"/>
    <property type="molecule type" value="Genomic_DNA"/>
</dbReference>
<evidence type="ECO:0000259" key="5">
    <source>
        <dbReference type="SMART" id="SM00872"/>
    </source>
</evidence>
<dbReference type="FunFam" id="1.20.1270.50:FF:000006">
    <property type="entry name" value="Alpha-mannosidase mngB"/>
    <property type="match status" value="1"/>
</dbReference>
<dbReference type="SUPFAM" id="SSF88688">
    <property type="entry name" value="Families 57/38 glycoside transferase middle domain"/>
    <property type="match status" value="1"/>
</dbReference>
<dbReference type="EMBL" id="JAWPMK010000002">
    <property type="protein sequence ID" value="MDW9352225.1"/>
    <property type="molecule type" value="Genomic_DNA"/>
</dbReference>